<protein>
    <submittedName>
        <fullName evidence="2">NADPH-dependent oxidoreductase</fullName>
    </submittedName>
</protein>
<accession>A0A368MXW9</accession>
<keyword evidence="3" id="KW-1185">Reference proteome</keyword>
<dbReference type="AlphaFoldDB" id="A0A368MXW9"/>
<evidence type="ECO:0000259" key="1">
    <source>
        <dbReference type="Pfam" id="PF03358"/>
    </source>
</evidence>
<gene>
    <name evidence="2" type="ORF">DQ356_08145</name>
</gene>
<dbReference type="InterPro" id="IPR050712">
    <property type="entry name" value="NAD(P)H-dep_reductase"/>
</dbReference>
<dbReference type="EMBL" id="QPIE01000005">
    <property type="protein sequence ID" value="RCU42770.1"/>
    <property type="molecule type" value="Genomic_DNA"/>
</dbReference>
<dbReference type="PANTHER" id="PTHR30543:SF21">
    <property type="entry name" value="NAD(P)H-DEPENDENT FMN REDUCTASE LOT6"/>
    <property type="match status" value="1"/>
</dbReference>
<dbReference type="SUPFAM" id="SSF52218">
    <property type="entry name" value="Flavoproteins"/>
    <property type="match status" value="1"/>
</dbReference>
<dbReference type="OrthoDB" id="5767802at2"/>
<comment type="caution">
    <text evidence="2">The sequence shown here is derived from an EMBL/GenBank/DDBJ whole genome shotgun (WGS) entry which is preliminary data.</text>
</comment>
<proteinExistence type="predicted"/>
<organism evidence="2 3">
    <name type="scientific">Chryseobacterium lacus</name>
    <dbReference type="NCBI Taxonomy" id="2058346"/>
    <lineage>
        <taxon>Bacteria</taxon>
        <taxon>Pseudomonadati</taxon>
        <taxon>Bacteroidota</taxon>
        <taxon>Flavobacteriia</taxon>
        <taxon>Flavobacteriales</taxon>
        <taxon>Weeksellaceae</taxon>
        <taxon>Chryseobacterium group</taxon>
        <taxon>Chryseobacterium</taxon>
    </lineage>
</organism>
<dbReference type="InterPro" id="IPR005025">
    <property type="entry name" value="FMN_Rdtase-like_dom"/>
</dbReference>
<dbReference type="Pfam" id="PF03358">
    <property type="entry name" value="FMN_red"/>
    <property type="match status" value="1"/>
</dbReference>
<evidence type="ECO:0000313" key="2">
    <source>
        <dbReference type="EMBL" id="RCU42770.1"/>
    </source>
</evidence>
<evidence type="ECO:0000313" key="3">
    <source>
        <dbReference type="Proteomes" id="UP000252172"/>
    </source>
</evidence>
<name>A0A368MXW9_9FLAO</name>
<dbReference type="Gene3D" id="3.40.50.360">
    <property type="match status" value="1"/>
</dbReference>
<dbReference type="GO" id="GO:0010181">
    <property type="term" value="F:FMN binding"/>
    <property type="evidence" value="ECO:0007669"/>
    <property type="project" value="TreeGrafter"/>
</dbReference>
<sequence length="178" mass="19829">MKILAFAGSNSEVSINKKLVTFAASFFSEYEVEIIDLNHFEMPIYKNEREIESGIPQLAFDFAEKIDESDLLLISLAEHNGSYSTAFKNIYDWVSRIKGRKAYGGKPVFLMAAAPGRRGGASVLAAATARFPFDGATILETFSLPFFNENFSEKDGILNEEKRAELQAKSATVLQHFQ</sequence>
<dbReference type="PANTHER" id="PTHR30543">
    <property type="entry name" value="CHROMATE REDUCTASE"/>
    <property type="match status" value="1"/>
</dbReference>
<dbReference type="InterPro" id="IPR029039">
    <property type="entry name" value="Flavoprotein-like_sf"/>
</dbReference>
<dbReference type="Proteomes" id="UP000252172">
    <property type="component" value="Unassembled WGS sequence"/>
</dbReference>
<dbReference type="RefSeq" id="WP_114303982.1">
    <property type="nucleotide sequence ID" value="NZ_QPIE01000005.1"/>
</dbReference>
<reference evidence="2 3" key="1">
    <citation type="submission" date="2018-07" db="EMBL/GenBank/DDBJ databases">
        <title>Chryseobacterium lacus sp. nov., isolated from lake water.</title>
        <authorList>
            <person name="Li C.-M."/>
        </authorList>
    </citation>
    <scope>NUCLEOTIDE SEQUENCE [LARGE SCALE GENOMIC DNA]</scope>
    <source>
        <strain evidence="2 3">YLOS41</strain>
    </source>
</reference>
<dbReference type="GO" id="GO:0016491">
    <property type="term" value="F:oxidoreductase activity"/>
    <property type="evidence" value="ECO:0007669"/>
    <property type="project" value="InterPro"/>
</dbReference>
<dbReference type="GO" id="GO:0005829">
    <property type="term" value="C:cytosol"/>
    <property type="evidence" value="ECO:0007669"/>
    <property type="project" value="TreeGrafter"/>
</dbReference>
<feature type="domain" description="NADPH-dependent FMN reductase-like" evidence="1">
    <location>
        <begin position="1"/>
        <end position="146"/>
    </location>
</feature>